<feature type="non-terminal residue" evidence="3">
    <location>
        <position position="1"/>
    </location>
</feature>
<feature type="compositionally biased region" description="Polar residues" evidence="1">
    <location>
        <begin position="615"/>
        <end position="624"/>
    </location>
</feature>
<accession>A0ABR1WJH9</accession>
<feature type="compositionally biased region" description="Gly residues" evidence="1">
    <location>
        <begin position="515"/>
        <end position="530"/>
    </location>
</feature>
<protein>
    <recommendedName>
        <fullName evidence="2">Swiss Army Knife RNA repair protein HAD domain-containing protein</fullName>
    </recommendedName>
</protein>
<dbReference type="PANTHER" id="PTHR10335">
    <property type="entry name" value="RRNA 2-O-METHYLTRANSFERASE FIBRILLARIN"/>
    <property type="match status" value="1"/>
</dbReference>
<comment type="caution">
    <text evidence="3">The sequence shown here is derived from an EMBL/GenBank/DDBJ whole genome shotgun (WGS) entry which is preliminary data.</text>
</comment>
<evidence type="ECO:0000259" key="2">
    <source>
        <dbReference type="Pfam" id="PF10307"/>
    </source>
</evidence>
<feature type="compositionally biased region" description="Gly residues" evidence="1">
    <location>
        <begin position="632"/>
        <end position="641"/>
    </location>
</feature>
<feature type="compositionally biased region" description="Basic residues" evidence="1">
    <location>
        <begin position="536"/>
        <end position="550"/>
    </location>
</feature>
<feature type="region of interest" description="Disordered" evidence="1">
    <location>
        <begin position="475"/>
        <end position="648"/>
    </location>
</feature>
<dbReference type="Proteomes" id="UP001446871">
    <property type="component" value="Unassembled WGS sequence"/>
</dbReference>
<organism evidence="3 4">
    <name type="scientific">Apiospora saccharicola</name>
    <dbReference type="NCBI Taxonomy" id="335842"/>
    <lineage>
        <taxon>Eukaryota</taxon>
        <taxon>Fungi</taxon>
        <taxon>Dikarya</taxon>
        <taxon>Ascomycota</taxon>
        <taxon>Pezizomycotina</taxon>
        <taxon>Sordariomycetes</taxon>
        <taxon>Xylariomycetidae</taxon>
        <taxon>Amphisphaeriales</taxon>
        <taxon>Apiosporaceae</taxon>
        <taxon>Apiospora</taxon>
    </lineage>
</organism>
<proteinExistence type="predicted"/>
<evidence type="ECO:0000313" key="4">
    <source>
        <dbReference type="Proteomes" id="UP001446871"/>
    </source>
</evidence>
<gene>
    <name evidence="3" type="ORF">PG996_001436</name>
</gene>
<sequence>KHAISTELPPPLTQYFSNLEPAPCQCNWMHVCSYRLSFARDLFQRLMMASRHPSNGTQNGPATNTHTVTALSRWSILDKKLPPVEQIKAIHVYDFDNTLFKTPLPNQKLWNGRTTGALGSPDIFINGGWWHDSRILAATGEGVELEEKRGWKGWWNEKIVELVHLSMKQEDALSVMLTGRSERGFSELMKRILTSKGLEFDIAGLKPAIGPNSERFSSTMKFKQAFLESLMETYKDAEEIRIYEDRVKHVQGFRDFMADFNRRQEGYNGQKTRGPINAEVIQVADISTNLDPVVEVAEIQHLINTHNAMLDQPGPRPPGSKRHERLMVKKTVFFTSYMIGKADSKRLLKLVHLPKLSHTELKFHANNIMICPRPCPEGVLEKVGGMGSKMRWKVTGTACFENSIWAASVAPVPPTAKYHTDNPSPLVVLALRKGARPMDAGKIQNWQPVSADKAFEFETTVGEKVLLRIEPVDSNENDYENSFGNKSSNKRKHSETDGQHGPHGNSHGDRNFHAGGYGGRGRGGFRGGARSGTPNRGHRGGPRGGGHRGGGRGGRGGGHGYRSLDDLGGRDFSTGGGYGQGPAVSYDDQFPTMPQGGQAGSGFQTQPPTGPYNPGYQQPNWQPTAPSQGRPSGAGPGGFGGPDLQNLY</sequence>
<reference evidence="3 4" key="1">
    <citation type="submission" date="2023-01" db="EMBL/GenBank/DDBJ databases">
        <title>Analysis of 21 Apiospora genomes using comparative genomics revels a genus with tremendous synthesis potential of carbohydrate active enzymes and secondary metabolites.</title>
        <authorList>
            <person name="Sorensen T."/>
        </authorList>
    </citation>
    <scope>NUCLEOTIDE SEQUENCE [LARGE SCALE GENOMIC DNA]</scope>
    <source>
        <strain evidence="3 4">CBS 83171</strain>
    </source>
</reference>
<feature type="compositionally biased region" description="Gly residues" evidence="1">
    <location>
        <begin position="551"/>
        <end position="560"/>
    </location>
</feature>
<keyword evidence="4" id="KW-1185">Reference proteome</keyword>
<dbReference type="InterPro" id="IPR018812">
    <property type="entry name" value="SAK_HAD"/>
</dbReference>
<feature type="compositionally biased region" description="Basic and acidic residues" evidence="1">
    <location>
        <begin position="494"/>
        <end position="512"/>
    </location>
</feature>
<evidence type="ECO:0000256" key="1">
    <source>
        <dbReference type="SAM" id="MobiDB-lite"/>
    </source>
</evidence>
<dbReference type="Pfam" id="PF10307">
    <property type="entry name" value="HAD_SAK_1"/>
    <property type="match status" value="1"/>
</dbReference>
<dbReference type="EMBL" id="JAQQWM010000001">
    <property type="protein sequence ID" value="KAK8082655.1"/>
    <property type="molecule type" value="Genomic_DNA"/>
</dbReference>
<dbReference type="PANTHER" id="PTHR10335:SF23">
    <property type="entry name" value="OB FOLD-CONTAINING PROTEIN, NUCLEIC ACID BINDING"/>
    <property type="match status" value="1"/>
</dbReference>
<feature type="domain" description="Swiss Army Knife RNA repair protein HAD" evidence="2">
    <location>
        <begin position="102"/>
        <end position="308"/>
    </location>
</feature>
<evidence type="ECO:0000313" key="3">
    <source>
        <dbReference type="EMBL" id="KAK8082655.1"/>
    </source>
</evidence>
<name>A0ABR1WJH9_9PEZI</name>